<name>A0ABM3H858_9MYRT</name>
<dbReference type="Pfam" id="PF03004">
    <property type="entry name" value="Transposase_24"/>
    <property type="match status" value="1"/>
</dbReference>
<dbReference type="Proteomes" id="UP000827889">
    <property type="component" value="Chromosome 3"/>
</dbReference>
<evidence type="ECO:0000313" key="3">
    <source>
        <dbReference type="Proteomes" id="UP000827889"/>
    </source>
</evidence>
<organism evidence="3 4">
    <name type="scientific">Rhodamnia argentea</name>
    <dbReference type="NCBI Taxonomy" id="178133"/>
    <lineage>
        <taxon>Eukaryota</taxon>
        <taxon>Viridiplantae</taxon>
        <taxon>Streptophyta</taxon>
        <taxon>Embryophyta</taxon>
        <taxon>Tracheophyta</taxon>
        <taxon>Spermatophyta</taxon>
        <taxon>Magnoliopsida</taxon>
        <taxon>eudicotyledons</taxon>
        <taxon>Gunneridae</taxon>
        <taxon>Pentapetalae</taxon>
        <taxon>rosids</taxon>
        <taxon>malvids</taxon>
        <taxon>Myrtales</taxon>
        <taxon>Myrtaceae</taxon>
        <taxon>Myrtoideae</taxon>
        <taxon>Myrteae</taxon>
        <taxon>Australasian group</taxon>
        <taxon>Rhodamnia</taxon>
    </lineage>
</organism>
<dbReference type="RefSeq" id="XP_048132791.1">
    <property type="nucleotide sequence ID" value="XM_048276834.1"/>
</dbReference>
<protein>
    <submittedName>
        <fullName evidence="4">Uncharacterized protein LOC115733800 isoform X2</fullName>
    </submittedName>
</protein>
<accession>A0ABM3H858</accession>
<feature type="region of interest" description="Disordered" evidence="2">
    <location>
        <begin position="139"/>
        <end position="158"/>
    </location>
</feature>
<reference evidence="4" key="1">
    <citation type="submission" date="2025-08" db="UniProtKB">
        <authorList>
            <consortium name="RefSeq"/>
        </authorList>
    </citation>
    <scope>IDENTIFICATION</scope>
    <source>
        <tissue evidence="4">Leaf</tissue>
    </source>
</reference>
<evidence type="ECO:0000313" key="4">
    <source>
        <dbReference type="RefSeq" id="XP_048132791.1"/>
    </source>
</evidence>
<dbReference type="GeneID" id="115733800"/>
<keyword evidence="1" id="KW-0175">Coiled coil</keyword>
<keyword evidence="3" id="KW-1185">Reference proteome</keyword>
<dbReference type="InterPro" id="IPR004252">
    <property type="entry name" value="Probable_transposase_24"/>
</dbReference>
<evidence type="ECO:0000256" key="1">
    <source>
        <dbReference type="SAM" id="Coils"/>
    </source>
</evidence>
<feature type="coiled-coil region" evidence="1">
    <location>
        <begin position="164"/>
        <end position="198"/>
    </location>
</feature>
<proteinExistence type="predicted"/>
<gene>
    <name evidence="4" type="primary">LOC115733800</name>
</gene>
<sequence length="207" mass="23389">MVCPQGDSFEDATDVVRELNKIVNNYWRGPWISYSSAPKEVKDLWWNEFKAHDLGTETTYAATFERVFQKKDKTWVGDRAKSVKEKYDELLMSAASGDDGGDASSQAADNMAMWVEASGGVKRGKIYGWGNLSRELVAKDDGSSSSNAAASRRRRIDEETAQQVSRLTLLLAEKDEQMKRQEERLSQKDDQIRYLQAQMAMVLQTST</sequence>
<evidence type="ECO:0000256" key="2">
    <source>
        <dbReference type="SAM" id="MobiDB-lite"/>
    </source>
</evidence>